<comment type="caution">
    <text evidence="1">The sequence shown here is derived from an EMBL/GenBank/DDBJ whole genome shotgun (WGS) entry which is preliminary data.</text>
</comment>
<organism evidence="1 2">
    <name type="scientific">Podospora australis</name>
    <dbReference type="NCBI Taxonomy" id="1536484"/>
    <lineage>
        <taxon>Eukaryota</taxon>
        <taxon>Fungi</taxon>
        <taxon>Dikarya</taxon>
        <taxon>Ascomycota</taxon>
        <taxon>Pezizomycotina</taxon>
        <taxon>Sordariomycetes</taxon>
        <taxon>Sordariomycetidae</taxon>
        <taxon>Sordariales</taxon>
        <taxon>Podosporaceae</taxon>
        <taxon>Podospora</taxon>
    </lineage>
</organism>
<name>A0AAN7AJ04_9PEZI</name>
<gene>
    <name evidence="1" type="ORF">QBC35DRAFT_551019</name>
</gene>
<accession>A0AAN7AJ04</accession>
<reference evidence="1" key="1">
    <citation type="journal article" date="2023" name="Mol. Phylogenet. Evol.">
        <title>Genome-scale phylogeny and comparative genomics of the fungal order Sordariales.</title>
        <authorList>
            <person name="Hensen N."/>
            <person name="Bonometti L."/>
            <person name="Westerberg I."/>
            <person name="Brannstrom I.O."/>
            <person name="Guillou S."/>
            <person name="Cros-Aarteil S."/>
            <person name="Calhoun S."/>
            <person name="Haridas S."/>
            <person name="Kuo A."/>
            <person name="Mondo S."/>
            <person name="Pangilinan J."/>
            <person name="Riley R."/>
            <person name="LaButti K."/>
            <person name="Andreopoulos B."/>
            <person name="Lipzen A."/>
            <person name="Chen C."/>
            <person name="Yan M."/>
            <person name="Daum C."/>
            <person name="Ng V."/>
            <person name="Clum A."/>
            <person name="Steindorff A."/>
            <person name="Ohm R.A."/>
            <person name="Martin F."/>
            <person name="Silar P."/>
            <person name="Natvig D.O."/>
            <person name="Lalanne C."/>
            <person name="Gautier V."/>
            <person name="Ament-Velasquez S.L."/>
            <person name="Kruys A."/>
            <person name="Hutchinson M.I."/>
            <person name="Powell A.J."/>
            <person name="Barry K."/>
            <person name="Miller A.N."/>
            <person name="Grigoriev I.V."/>
            <person name="Debuchy R."/>
            <person name="Gladieux P."/>
            <person name="Hiltunen Thoren M."/>
            <person name="Johannesson H."/>
        </authorList>
    </citation>
    <scope>NUCLEOTIDE SEQUENCE</scope>
    <source>
        <strain evidence="1">PSN309</strain>
    </source>
</reference>
<dbReference type="EMBL" id="MU864397">
    <property type="protein sequence ID" value="KAK4187762.1"/>
    <property type="molecule type" value="Genomic_DNA"/>
</dbReference>
<keyword evidence="2" id="KW-1185">Reference proteome</keyword>
<evidence type="ECO:0000313" key="1">
    <source>
        <dbReference type="EMBL" id="KAK4187762.1"/>
    </source>
</evidence>
<dbReference type="Proteomes" id="UP001302126">
    <property type="component" value="Unassembled WGS sequence"/>
</dbReference>
<dbReference type="AlphaFoldDB" id="A0AAN7AJ04"/>
<reference evidence="1" key="2">
    <citation type="submission" date="2023-05" db="EMBL/GenBank/DDBJ databases">
        <authorList>
            <consortium name="Lawrence Berkeley National Laboratory"/>
            <person name="Steindorff A."/>
            <person name="Hensen N."/>
            <person name="Bonometti L."/>
            <person name="Westerberg I."/>
            <person name="Brannstrom I.O."/>
            <person name="Guillou S."/>
            <person name="Cros-Aarteil S."/>
            <person name="Calhoun S."/>
            <person name="Haridas S."/>
            <person name="Kuo A."/>
            <person name="Mondo S."/>
            <person name="Pangilinan J."/>
            <person name="Riley R."/>
            <person name="Labutti K."/>
            <person name="Andreopoulos B."/>
            <person name="Lipzen A."/>
            <person name="Chen C."/>
            <person name="Yanf M."/>
            <person name="Daum C."/>
            <person name="Ng V."/>
            <person name="Clum A."/>
            <person name="Ohm R."/>
            <person name="Martin F."/>
            <person name="Silar P."/>
            <person name="Natvig D."/>
            <person name="Lalanne C."/>
            <person name="Gautier V."/>
            <person name="Ament-Velasquez S.L."/>
            <person name="Kruys A."/>
            <person name="Hutchinson M.I."/>
            <person name="Powell A.J."/>
            <person name="Barry K."/>
            <person name="Miller A.N."/>
            <person name="Grigoriev I.V."/>
            <person name="Debuchy R."/>
            <person name="Gladieux P."/>
            <person name="Thoren M.H."/>
            <person name="Johannesson H."/>
        </authorList>
    </citation>
    <scope>NUCLEOTIDE SEQUENCE</scope>
    <source>
        <strain evidence="1">PSN309</strain>
    </source>
</reference>
<protein>
    <submittedName>
        <fullName evidence="1">Uncharacterized protein</fullName>
    </submittedName>
</protein>
<proteinExistence type="predicted"/>
<evidence type="ECO:0000313" key="2">
    <source>
        <dbReference type="Proteomes" id="UP001302126"/>
    </source>
</evidence>
<sequence>MVVFQDLPVEILFPIVESLCHHGGTTDPSEEENVNFNFSGDWEGNIEDRLHANTSTLISLCLTSRLLNAIATPHLYHWPHPRKWWLLARTLIIRKHDLARHVRHLDLFNIAPLVMENTPCPPAVEACYRDRVESLRDRLTSDENTDPHFAKYEKGGLETMDRNLPISFLVTLCPNLESIYATIDCDDFFIFSPPNTMPHLRKVVLSYWDTKYGIIFPWLGGLSRAAPNIESMILTKIVHAHPFDERKFSLEKVRSLDLRETTPMQVDILVRINKILPNLEMSRFHLNGRDLLSTWRIQFSPQQLIDATLLHAQSLQCLDVIIDGV</sequence>